<dbReference type="InterPro" id="IPR039424">
    <property type="entry name" value="SBP_5"/>
</dbReference>
<dbReference type="GO" id="GO:0043190">
    <property type="term" value="C:ATP-binding cassette (ABC) transporter complex"/>
    <property type="evidence" value="ECO:0007669"/>
    <property type="project" value="InterPro"/>
</dbReference>
<proteinExistence type="predicted"/>
<dbReference type="InterPro" id="IPR030678">
    <property type="entry name" value="Peptide/Ni-bd"/>
</dbReference>
<protein>
    <submittedName>
        <fullName evidence="2">ABC transporter substrate-binding protein</fullName>
    </submittedName>
</protein>
<dbReference type="Pfam" id="PF00496">
    <property type="entry name" value="SBP_bac_5"/>
    <property type="match status" value="1"/>
</dbReference>
<evidence type="ECO:0000259" key="1">
    <source>
        <dbReference type="Pfam" id="PF00496"/>
    </source>
</evidence>
<feature type="domain" description="Solute-binding protein family 5" evidence="1">
    <location>
        <begin position="77"/>
        <end position="432"/>
    </location>
</feature>
<dbReference type="PIRSF" id="PIRSF002741">
    <property type="entry name" value="MppA"/>
    <property type="match status" value="1"/>
</dbReference>
<dbReference type="AlphaFoldDB" id="A0A7C9PJ89"/>
<dbReference type="EMBL" id="JAAGOH010000019">
    <property type="protein sequence ID" value="NDY92532.1"/>
    <property type="molecule type" value="Genomic_DNA"/>
</dbReference>
<sequence length="519" mass="55427">MTGWQARCGPSRRGLLAGAGTLLLPAGAAGRAATAEGPLRIVGPWEISGLEPASSGHFFTGLQVAQTLVDADDTGRLRPGLAAAWQVAEEGLSWRLTLRAGVQFHDGSPLTATSVARALQRAHGRPGLLRLAPLTAVDPEGPLQLRLRLSRPFALLPALLAHPSTLVLAPASLGAGGGVERIIGTGPYRVAALAAPQRVQVQAADPASPWPVRRAHYLQASRAETRALMAEAGQADLAIGLDPASLARLRGHPAVRVLQVMLPRTLILKPHCGHRWLADLRARQALSLALDRAGIAAGLLRDPTLAAGQLLPPLLKDWHQPALPALRHDPGQARALWAQLGWRPGPDGILQRGQERLRLTLRTFPDRPELPLVAAAVQEQLRLTGVDCRVLVGNASELPLRHRDGSLELSLAARHYALVPDPLGTLLQDFGPEGGDWGALGWHSPALQQALDALSRGKGDAARWRRQAVTALHEGLPVIPLAWYRHSVAVPPALAGLSLDPLERSWRLTEMAWPRPVVS</sequence>
<evidence type="ECO:0000313" key="3">
    <source>
        <dbReference type="Proteomes" id="UP000484255"/>
    </source>
</evidence>
<dbReference type="PANTHER" id="PTHR30290:SF83">
    <property type="entry name" value="ABC TRANSPORTER SUBSTRATE-BINDING PROTEIN"/>
    <property type="match status" value="1"/>
</dbReference>
<dbReference type="GO" id="GO:0015833">
    <property type="term" value="P:peptide transport"/>
    <property type="evidence" value="ECO:0007669"/>
    <property type="project" value="TreeGrafter"/>
</dbReference>
<dbReference type="GO" id="GO:0030288">
    <property type="term" value="C:outer membrane-bounded periplasmic space"/>
    <property type="evidence" value="ECO:0007669"/>
    <property type="project" value="UniProtKB-ARBA"/>
</dbReference>
<dbReference type="InterPro" id="IPR006311">
    <property type="entry name" value="TAT_signal"/>
</dbReference>
<accession>A0A7C9PJ89</accession>
<keyword evidence="3" id="KW-1185">Reference proteome</keyword>
<name>A0A7C9PJ89_9BURK</name>
<dbReference type="Gene3D" id="3.40.190.10">
    <property type="entry name" value="Periplasmic binding protein-like II"/>
    <property type="match status" value="1"/>
</dbReference>
<reference evidence="2 3" key="1">
    <citation type="submission" date="2020-02" db="EMBL/GenBank/DDBJ databases">
        <title>Ideonella bacterium strain TBM-1.</title>
        <authorList>
            <person name="Chen W.-M."/>
        </authorList>
    </citation>
    <scope>NUCLEOTIDE SEQUENCE [LARGE SCALE GENOMIC DNA]</scope>
    <source>
        <strain evidence="2 3">TBM-1</strain>
    </source>
</reference>
<dbReference type="SUPFAM" id="SSF53850">
    <property type="entry name" value="Periplasmic binding protein-like II"/>
    <property type="match status" value="1"/>
</dbReference>
<dbReference type="PANTHER" id="PTHR30290">
    <property type="entry name" value="PERIPLASMIC BINDING COMPONENT OF ABC TRANSPORTER"/>
    <property type="match status" value="1"/>
</dbReference>
<dbReference type="Proteomes" id="UP000484255">
    <property type="component" value="Unassembled WGS sequence"/>
</dbReference>
<dbReference type="PROSITE" id="PS51318">
    <property type="entry name" value="TAT"/>
    <property type="match status" value="1"/>
</dbReference>
<organism evidence="2 3">
    <name type="scientific">Ideonella livida</name>
    <dbReference type="NCBI Taxonomy" id="2707176"/>
    <lineage>
        <taxon>Bacteria</taxon>
        <taxon>Pseudomonadati</taxon>
        <taxon>Pseudomonadota</taxon>
        <taxon>Betaproteobacteria</taxon>
        <taxon>Burkholderiales</taxon>
        <taxon>Sphaerotilaceae</taxon>
        <taxon>Ideonella</taxon>
    </lineage>
</organism>
<dbReference type="GO" id="GO:1904680">
    <property type="term" value="F:peptide transmembrane transporter activity"/>
    <property type="evidence" value="ECO:0007669"/>
    <property type="project" value="TreeGrafter"/>
</dbReference>
<dbReference type="InterPro" id="IPR000914">
    <property type="entry name" value="SBP_5_dom"/>
</dbReference>
<gene>
    <name evidence="2" type="ORF">G3A44_15190</name>
</gene>
<dbReference type="Gene3D" id="3.10.105.10">
    <property type="entry name" value="Dipeptide-binding Protein, Domain 3"/>
    <property type="match status" value="1"/>
</dbReference>
<evidence type="ECO:0000313" key="2">
    <source>
        <dbReference type="EMBL" id="NDY92532.1"/>
    </source>
</evidence>
<comment type="caution">
    <text evidence="2">The sequence shown here is derived from an EMBL/GenBank/DDBJ whole genome shotgun (WGS) entry which is preliminary data.</text>
</comment>